<feature type="chain" id="PRO_5013001944" description="Ice-binding protein C-terminal domain-containing protein" evidence="1">
    <location>
        <begin position="26"/>
        <end position="209"/>
    </location>
</feature>
<evidence type="ECO:0000259" key="2">
    <source>
        <dbReference type="Pfam" id="PF07589"/>
    </source>
</evidence>
<sequence>MTLPFVRALGLAILAVSMSAGQARADLTFTLEEVGSDVVLSGSGSINTSVLTPYAQWFFNPTAILSPGEGRFTLGVGFDLGDRYIIYQGAVVFGPGVLQSASSYTGDALDLNGGDGFIGLPPGYVSGAPISLSMTFASQTLATLGATPGTYTWTLSPGGNNGGTITDTITLQVGAGAAVPEPSTLAMLSAGCLGLALRRWRRAFAFHSP</sequence>
<dbReference type="Pfam" id="PF07589">
    <property type="entry name" value="PEP-CTERM"/>
    <property type="match status" value="1"/>
</dbReference>
<feature type="signal peptide" evidence="1">
    <location>
        <begin position="1"/>
        <end position="25"/>
    </location>
</feature>
<dbReference type="RefSeq" id="WP_076345987.1">
    <property type="nucleotide sequence ID" value="NZ_CP019082.1"/>
</dbReference>
<evidence type="ECO:0000313" key="3">
    <source>
        <dbReference type="EMBL" id="APW60977.1"/>
    </source>
</evidence>
<dbReference type="KEGG" id="pbor:BSF38_02474"/>
<evidence type="ECO:0000256" key="1">
    <source>
        <dbReference type="SAM" id="SignalP"/>
    </source>
</evidence>
<feature type="domain" description="Ice-binding protein C-terminal" evidence="2">
    <location>
        <begin position="178"/>
        <end position="201"/>
    </location>
</feature>
<protein>
    <recommendedName>
        <fullName evidence="2">Ice-binding protein C-terminal domain-containing protein</fullName>
    </recommendedName>
</protein>
<name>A0A1U7CPX3_9BACT</name>
<dbReference type="Proteomes" id="UP000186309">
    <property type="component" value="Chromosome"/>
</dbReference>
<organism evidence="3 4">
    <name type="scientific">Paludisphaera borealis</name>
    <dbReference type="NCBI Taxonomy" id="1387353"/>
    <lineage>
        <taxon>Bacteria</taxon>
        <taxon>Pseudomonadati</taxon>
        <taxon>Planctomycetota</taxon>
        <taxon>Planctomycetia</taxon>
        <taxon>Isosphaerales</taxon>
        <taxon>Isosphaeraceae</taxon>
        <taxon>Paludisphaera</taxon>
    </lineage>
</organism>
<gene>
    <name evidence="3" type="ORF">BSF38_02474</name>
</gene>
<dbReference type="NCBIfam" id="TIGR02595">
    <property type="entry name" value="PEP_CTERM"/>
    <property type="match status" value="1"/>
</dbReference>
<proteinExistence type="predicted"/>
<accession>A0A1U7CPX3</accession>
<dbReference type="InterPro" id="IPR013424">
    <property type="entry name" value="Ice-binding_C"/>
</dbReference>
<dbReference type="STRING" id="1387353.BSF38_02474"/>
<evidence type="ECO:0000313" key="4">
    <source>
        <dbReference type="Proteomes" id="UP000186309"/>
    </source>
</evidence>
<reference evidence="4" key="1">
    <citation type="submission" date="2016-12" db="EMBL/GenBank/DDBJ databases">
        <title>Comparative genomics of four Isosphaeraceae planctomycetes: a common pool of plasmids and glycoside hydrolase genes.</title>
        <authorList>
            <person name="Ivanova A."/>
        </authorList>
    </citation>
    <scope>NUCLEOTIDE SEQUENCE [LARGE SCALE GENOMIC DNA]</scope>
    <source>
        <strain evidence="4">PX4</strain>
    </source>
</reference>
<dbReference type="EMBL" id="CP019082">
    <property type="protein sequence ID" value="APW60977.1"/>
    <property type="molecule type" value="Genomic_DNA"/>
</dbReference>
<keyword evidence="1" id="KW-0732">Signal</keyword>
<dbReference type="AlphaFoldDB" id="A0A1U7CPX3"/>
<keyword evidence="4" id="KW-1185">Reference proteome</keyword>